<organism evidence="2 3">
    <name type="scientific">Aminobacter aminovorans</name>
    <name type="common">Chelatobacter heintzii</name>
    <dbReference type="NCBI Taxonomy" id="83263"/>
    <lineage>
        <taxon>Bacteria</taxon>
        <taxon>Pseudomonadati</taxon>
        <taxon>Pseudomonadota</taxon>
        <taxon>Alphaproteobacteria</taxon>
        <taxon>Hyphomicrobiales</taxon>
        <taxon>Phyllobacteriaceae</taxon>
        <taxon>Aminobacter</taxon>
    </lineage>
</organism>
<gene>
    <name evidence="2" type="ORF">AA2016_2139</name>
</gene>
<dbReference type="Proteomes" id="UP000075755">
    <property type="component" value="Chromosome"/>
</dbReference>
<accession>A0AAC9AR09</accession>
<dbReference type="Gene3D" id="3.20.20.150">
    <property type="entry name" value="Divalent-metal-dependent TIM barrel enzymes"/>
    <property type="match status" value="1"/>
</dbReference>
<dbReference type="AlphaFoldDB" id="A0AAC9AR09"/>
<reference evidence="2 3" key="1">
    <citation type="submission" date="2016-03" db="EMBL/GenBank/DDBJ databases">
        <title>Complete genome of Aminobacter aminovorans KCTC 2477.</title>
        <authorList>
            <person name="Kim K.M."/>
        </authorList>
    </citation>
    <scope>NUCLEOTIDE SEQUENCE [LARGE SCALE GENOMIC DNA]</scope>
    <source>
        <strain evidence="2 3">KCTC 2477</strain>
    </source>
</reference>
<evidence type="ECO:0000313" key="2">
    <source>
        <dbReference type="EMBL" id="AMS41069.1"/>
    </source>
</evidence>
<dbReference type="SUPFAM" id="SSF51658">
    <property type="entry name" value="Xylose isomerase-like"/>
    <property type="match status" value="1"/>
</dbReference>
<dbReference type="PIRSF" id="PIRSF036778">
    <property type="entry name" value="UCP036778"/>
    <property type="match status" value="1"/>
</dbReference>
<name>A0AAC9AR09_AMIAI</name>
<protein>
    <submittedName>
        <fullName evidence="2">Xylose isomerase</fullName>
    </submittedName>
</protein>
<dbReference type="Pfam" id="PF01261">
    <property type="entry name" value="AP_endonuc_2"/>
    <property type="match status" value="1"/>
</dbReference>
<dbReference type="InterPro" id="IPR050312">
    <property type="entry name" value="IolE/XylAMocC-like"/>
</dbReference>
<dbReference type="EMBL" id="CP015005">
    <property type="protein sequence ID" value="AMS41069.1"/>
    <property type="molecule type" value="Genomic_DNA"/>
</dbReference>
<proteinExistence type="predicted"/>
<sequence>MRRPAIPEEKFGMPSKLTFALNHMVAPGLKPAAFFALCRDLGLSDVEIRNDLSGNAIIDGTPAAAIKAQAAENGMSIATINALQRFNEWSAAREAEAIELADYARDAGAAALVLVPVNDGTGKADGERQRNLRTALTALTAILGDRGVRGLVEPLGFEICSLRSKREAAEAIEDVDGTDTFRMVHDTFHHHLAGEPDIFPGMTGLVHISGVDDPAVTVSDMRDPHRVLVDAADRLDNVGQIRALVSGGYQGLLSFEPFSPVVQKLTEPRAALAESIAFIRSRV</sequence>
<dbReference type="InterPro" id="IPR014621">
    <property type="entry name" value="UCP036778_sugar_epimerase"/>
</dbReference>
<dbReference type="InterPro" id="IPR036237">
    <property type="entry name" value="Xyl_isomerase-like_sf"/>
</dbReference>
<dbReference type="InterPro" id="IPR013022">
    <property type="entry name" value="Xyl_isomerase-like_TIM-brl"/>
</dbReference>
<feature type="domain" description="Xylose isomerase-like TIM barrel" evidence="1">
    <location>
        <begin position="35"/>
        <end position="281"/>
    </location>
</feature>
<keyword evidence="2" id="KW-0413">Isomerase</keyword>
<dbReference type="KEGG" id="aak:AA2016_2139"/>
<evidence type="ECO:0000259" key="1">
    <source>
        <dbReference type="Pfam" id="PF01261"/>
    </source>
</evidence>
<evidence type="ECO:0000313" key="3">
    <source>
        <dbReference type="Proteomes" id="UP000075755"/>
    </source>
</evidence>
<dbReference type="PANTHER" id="PTHR12110">
    <property type="entry name" value="HYDROXYPYRUVATE ISOMERASE"/>
    <property type="match status" value="1"/>
</dbReference>
<dbReference type="GO" id="GO:0016853">
    <property type="term" value="F:isomerase activity"/>
    <property type="evidence" value="ECO:0007669"/>
    <property type="project" value="UniProtKB-KW"/>
</dbReference>